<proteinExistence type="predicted"/>
<dbReference type="Gene3D" id="3.40.50.11340">
    <property type="match status" value="1"/>
</dbReference>
<protein>
    <recommendedName>
        <fullName evidence="2">Nodulation protein Z (NodZ)</fullName>
    </recommendedName>
</protein>
<dbReference type="AlphaFoldDB" id="A0A0F9RTP1"/>
<reference evidence="1" key="1">
    <citation type="journal article" date="2015" name="Nature">
        <title>Complex archaea that bridge the gap between prokaryotes and eukaryotes.</title>
        <authorList>
            <person name="Spang A."/>
            <person name="Saw J.H."/>
            <person name="Jorgensen S.L."/>
            <person name="Zaremba-Niedzwiedzka K."/>
            <person name="Martijn J."/>
            <person name="Lind A.E."/>
            <person name="van Eijk R."/>
            <person name="Schleper C."/>
            <person name="Guy L."/>
            <person name="Ettema T.J."/>
        </authorList>
    </citation>
    <scope>NUCLEOTIDE SEQUENCE</scope>
</reference>
<gene>
    <name evidence="1" type="ORF">LCGC14_0933740</name>
</gene>
<organism evidence="1">
    <name type="scientific">marine sediment metagenome</name>
    <dbReference type="NCBI Taxonomy" id="412755"/>
    <lineage>
        <taxon>unclassified sequences</taxon>
        <taxon>metagenomes</taxon>
        <taxon>ecological metagenomes</taxon>
    </lineage>
</organism>
<accession>A0A0F9RTP1</accession>
<dbReference type="EMBL" id="LAZR01003224">
    <property type="protein sequence ID" value="KKN20623.1"/>
    <property type="molecule type" value="Genomic_DNA"/>
</dbReference>
<comment type="caution">
    <text evidence="1">The sequence shown here is derived from an EMBL/GenBank/DDBJ whole genome shotgun (WGS) entry which is preliminary data.</text>
</comment>
<dbReference type="Pfam" id="PF05830">
    <property type="entry name" value="NodZ"/>
    <property type="match status" value="1"/>
</dbReference>
<name>A0A0F9RTP1_9ZZZZ</name>
<sequence length="328" mass="37325">MFGQDSSMRQRVLLIKGKGGLGNRILSAVCGLIYADLAGRTPIIDWRDGSYAPLGDNAYPLLFDTPIVQTCAATDTAACPVSPAIWAGHLRCSTQEMIDNFMPEAHSSPKAYRFFCINLETLDVPEDIAVYWSYLPKFRRLSKHMYRDPRFSGRPLAGIIKEYLDRYFTPNDRVQGEVIRLSTQMGADAIGVHIRYTDRKIPLKAVLSTLRKRLKQAPDTPIFLATDNAKVQQTMKIDFANLYHIQKYLPANGERLHWPATDIAKIQEAENAMIDMWVLSRCVRLIYSRQSTFSQTSAYLGKMHSKQLDDVDRYSSKVLLKKLIQYYA</sequence>
<dbReference type="InterPro" id="IPR008716">
    <property type="entry name" value="NodZ"/>
</dbReference>
<dbReference type="GO" id="GO:0009312">
    <property type="term" value="P:oligosaccharide biosynthetic process"/>
    <property type="evidence" value="ECO:0007669"/>
    <property type="project" value="InterPro"/>
</dbReference>
<dbReference type="Gene3D" id="3.40.50.11350">
    <property type="match status" value="1"/>
</dbReference>
<evidence type="ECO:0000313" key="1">
    <source>
        <dbReference type="EMBL" id="KKN20623.1"/>
    </source>
</evidence>
<evidence type="ECO:0008006" key="2">
    <source>
        <dbReference type="Google" id="ProtNLM"/>
    </source>
</evidence>
<dbReference type="GO" id="GO:0016758">
    <property type="term" value="F:hexosyltransferase activity"/>
    <property type="evidence" value="ECO:0007669"/>
    <property type="project" value="InterPro"/>
</dbReference>
<dbReference type="CDD" id="cd11548">
    <property type="entry name" value="NodZ_like"/>
    <property type="match status" value="1"/>
</dbReference>